<evidence type="ECO:0000259" key="2">
    <source>
        <dbReference type="Pfam" id="PF03848"/>
    </source>
</evidence>
<accession>A0A0P9CXL5</accession>
<feature type="domain" description="Tellurite resistance methyltransferase TehB-like" evidence="2">
    <location>
        <begin position="43"/>
        <end position="184"/>
    </location>
</feature>
<keyword evidence="1" id="KW-0808">Transferase</keyword>
<dbReference type="PANTHER" id="PTHR43861:SF3">
    <property type="entry name" value="PUTATIVE (AFU_ORTHOLOGUE AFUA_2G14390)-RELATED"/>
    <property type="match status" value="1"/>
</dbReference>
<evidence type="ECO:0000313" key="4">
    <source>
        <dbReference type="Proteomes" id="UP000050482"/>
    </source>
</evidence>
<proteinExistence type="predicted"/>
<dbReference type="InterPro" id="IPR029063">
    <property type="entry name" value="SAM-dependent_MTases_sf"/>
</dbReference>
<dbReference type="Gene3D" id="3.40.50.150">
    <property type="entry name" value="Vaccinia Virus protein VP39"/>
    <property type="match status" value="1"/>
</dbReference>
<gene>
    <name evidence="3" type="ORF">AN477_06785</name>
</gene>
<dbReference type="InterPro" id="IPR015985">
    <property type="entry name" value="TehB-like_dom"/>
</dbReference>
<dbReference type="PANTHER" id="PTHR43861">
    <property type="entry name" value="TRANS-ACONITATE 2-METHYLTRANSFERASE-RELATED"/>
    <property type="match status" value="1"/>
</dbReference>
<comment type="caution">
    <text evidence="3">The sequence shown here is derived from an EMBL/GenBank/DDBJ whole genome shotgun (WGS) entry which is preliminary data.</text>
</comment>
<dbReference type="Pfam" id="PF03848">
    <property type="entry name" value="TehB"/>
    <property type="match status" value="1"/>
</dbReference>
<name>A0A0P9CXL5_9BACL</name>
<dbReference type="GO" id="GO:0016740">
    <property type="term" value="F:transferase activity"/>
    <property type="evidence" value="ECO:0007669"/>
    <property type="project" value="UniProtKB-KW"/>
</dbReference>
<keyword evidence="4" id="KW-1185">Reference proteome</keyword>
<organism evidence="3 4">
    <name type="scientific">Alicyclobacillus ferrooxydans</name>
    <dbReference type="NCBI Taxonomy" id="471514"/>
    <lineage>
        <taxon>Bacteria</taxon>
        <taxon>Bacillati</taxon>
        <taxon>Bacillota</taxon>
        <taxon>Bacilli</taxon>
        <taxon>Bacillales</taxon>
        <taxon>Alicyclobacillaceae</taxon>
        <taxon>Alicyclobacillus</taxon>
    </lineage>
</organism>
<reference evidence="3 4" key="1">
    <citation type="submission" date="2015-09" db="EMBL/GenBank/DDBJ databases">
        <title>Draft genome sequence of Alicyclobacillus ferrooxydans DSM 22381.</title>
        <authorList>
            <person name="Hemp J."/>
        </authorList>
    </citation>
    <scope>NUCLEOTIDE SEQUENCE [LARGE SCALE GENOMIC DNA]</scope>
    <source>
        <strain evidence="3 4">TC-34</strain>
    </source>
</reference>
<dbReference type="EMBL" id="LJCO01000032">
    <property type="protein sequence ID" value="KPV44504.1"/>
    <property type="molecule type" value="Genomic_DNA"/>
</dbReference>
<evidence type="ECO:0000256" key="1">
    <source>
        <dbReference type="ARBA" id="ARBA00022679"/>
    </source>
</evidence>
<dbReference type="AlphaFoldDB" id="A0A0P9CXL5"/>
<dbReference type="Proteomes" id="UP000050482">
    <property type="component" value="Unassembled WGS sequence"/>
</dbReference>
<dbReference type="SUPFAM" id="SSF53335">
    <property type="entry name" value="S-adenosyl-L-methionine-dependent methyltransferases"/>
    <property type="match status" value="1"/>
</dbReference>
<evidence type="ECO:0000313" key="3">
    <source>
        <dbReference type="EMBL" id="KPV44504.1"/>
    </source>
</evidence>
<dbReference type="PATRIC" id="fig|471514.4.peg.4718"/>
<dbReference type="CDD" id="cd02440">
    <property type="entry name" value="AdoMet_MTases"/>
    <property type="match status" value="1"/>
</dbReference>
<sequence length="208" mass="23961">MRRVNMAMHTYDEVYSKPEFYWGMEPNNLCKRTVDLLVPDIKGKVVDLGCGEGKDVIHFARHGFNAVGVDLSEPGLQKALQWAKQEGLEIKTVQASLNEFTLTEMFDVVYSSGTLTYISPTLRKDKFMNYKEHTNVGGLNVFNVFVEKPFIETAPDWGTDEYFYRSGDLLNFYWDWEIISFEEFIFDCNSSGVPHKHAMDVMIAKKIK</sequence>
<protein>
    <recommendedName>
        <fullName evidence="2">Tellurite resistance methyltransferase TehB-like domain-containing protein</fullName>
    </recommendedName>
</protein>
<dbReference type="STRING" id="471514.AN477_06785"/>